<accession>A0A380WDD1</accession>
<evidence type="ECO:0000256" key="1">
    <source>
        <dbReference type="SAM" id="MobiDB-lite"/>
    </source>
</evidence>
<organism evidence="2 3">
    <name type="scientific">Aminobacter aminovorans</name>
    <name type="common">Chelatobacter heintzii</name>
    <dbReference type="NCBI Taxonomy" id="83263"/>
    <lineage>
        <taxon>Bacteria</taxon>
        <taxon>Pseudomonadati</taxon>
        <taxon>Pseudomonadota</taxon>
        <taxon>Alphaproteobacteria</taxon>
        <taxon>Hyphomicrobiales</taxon>
        <taxon>Phyllobacteriaceae</taxon>
        <taxon>Aminobacter</taxon>
    </lineage>
</organism>
<protein>
    <submittedName>
        <fullName evidence="2">Uncharacterized protein</fullName>
    </submittedName>
</protein>
<feature type="compositionally biased region" description="Polar residues" evidence="1">
    <location>
        <begin position="17"/>
        <end position="27"/>
    </location>
</feature>
<proteinExistence type="predicted"/>
<feature type="compositionally biased region" description="Basic and acidic residues" evidence="1">
    <location>
        <begin position="1"/>
        <end position="12"/>
    </location>
</feature>
<dbReference type="OrthoDB" id="8163684at2"/>
<dbReference type="Proteomes" id="UP000254701">
    <property type="component" value="Unassembled WGS sequence"/>
</dbReference>
<dbReference type="AlphaFoldDB" id="A0A380WDD1"/>
<dbReference type="EMBL" id="UFSM01000001">
    <property type="protein sequence ID" value="SUU86950.1"/>
    <property type="molecule type" value="Genomic_DNA"/>
</dbReference>
<evidence type="ECO:0000313" key="2">
    <source>
        <dbReference type="EMBL" id="SUU86950.1"/>
    </source>
</evidence>
<reference evidence="2 3" key="1">
    <citation type="submission" date="2018-06" db="EMBL/GenBank/DDBJ databases">
        <authorList>
            <consortium name="Pathogen Informatics"/>
            <person name="Doyle S."/>
        </authorList>
    </citation>
    <scope>NUCLEOTIDE SEQUENCE [LARGE SCALE GENOMIC DNA]</scope>
    <source>
        <strain evidence="2 3">NCTC10684</strain>
    </source>
</reference>
<name>A0A380WDD1_AMIAI</name>
<dbReference type="RefSeq" id="WP_115729493.1">
    <property type="nucleotide sequence ID" value="NZ_BAAAVY010000011.1"/>
</dbReference>
<gene>
    <name evidence="2" type="ORF">NCTC10684_00139</name>
</gene>
<sequence>MTDSQSKAREQAESAFGKTQSQSLARNRINSEIDAVVQQREEKTLRLRALRLEREATELAAGPSSVRARASVKK</sequence>
<feature type="region of interest" description="Disordered" evidence="1">
    <location>
        <begin position="1"/>
        <end position="27"/>
    </location>
</feature>
<evidence type="ECO:0000313" key="3">
    <source>
        <dbReference type="Proteomes" id="UP000254701"/>
    </source>
</evidence>